<feature type="signal peptide" evidence="2">
    <location>
        <begin position="1"/>
        <end position="19"/>
    </location>
</feature>
<gene>
    <name evidence="3" type="ORF">QBC35DRAFT_504874</name>
</gene>
<keyword evidence="2" id="KW-0732">Signal</keyword>
<dbReference type="AlphaFoldDB" id="A0AAN6WNJ8"/>
<organism evidence="3 4">
    <name type="scientific">Podospora australis</name>
    <dbReference type="NCBI Taxonomy" id="1536484"/>
    <lineage>
        <taxon>Eukaryota</taxon>
        <taxon>Fungi</taxon>
        <taxon>Dikarya</taxon>
        <taxon>Ascomycota</taxon>
        <taxon>Pezizomycotina</taxon>
        <taxon>Sordariomycetes</taxon>
        <taxon>Sordariomycetidae</taxon>
        <taxon>Sordariales</taxon>
        <taxon>Podosporaceae</taxon>
        <taxon>Podospora</taxon>
    </lineage>
</organism>
<evidence type="ECO:0000256" key="1">
    <source>
        <dbReference type="SAM" id="MobiDB-lite"/>
    </source>
</evidence>
<feature type="region of interest" description="Disordered" evidence="1">
    <location>
        <begin position="45"/>
        <end position="87"/>
    </location>
</feature>
<accession>A0AAN6WNJ8</accession>
<dbReference type="Proteomes" id="UP001302126">
    <property type="component" value="Unassembled WGS sequence"/>
</dbReference>
<feature type="compositionally biased region" description="Polar residues" evidence="1">
    <location>
        <begin position="73"/>
        <end position="83"/>
    </location>
</feature>
<name>A0AAN6WNJ8_9PEZI</name>
<reference evidence="3" key="2">
    <citation type="submission" date="2023-05" db="EMBL/GenBank/DDBJ databases">
        <authorList>
            <consortium name="Lawrence Berkeley National Laboratory"/>
            <person name="Steindorff A."/>
            <person name="Hensen N."/>
            <person name="Bonometti L."/>
            <person name="Westerberg I."/>
            <person name="Brannstrom I.O."/>
            <person name="Guillou S."/>
            <person name="Cros-Aarteil S."/>
            <person name="Calhoun S."/>
            <person name="Haridas S."/>
            <person name="Kuo A."/>
            <person name="Mondo S."/>
            <person name="Pangilinan J."/>
            <person name="Riley R."/>
            <person name="Labutti K."/>
            <person name="Andreopoulos B."/>
            <person name="Lipzen A."/>
            <person name="Chen C."/>
            <person name="Yanf M."/>
            <person name="Daum C."/>
            <person name="Ng V."/>
            <person name="Clum A."/>
            <person name="Ohm R."/>
            <person name="Martin F."/>
            <person name="Silar P."/>
            <person name="Natvig D."/>
            <person name="Lalanne C."/>
            <person name="Gautier V."/>
            <person name="Ament-Velasquez S.L."/>
            <person name="Kruys A."/>
            <person name="Hutchinson M.I."/>
            <person name="Powell A.J."/>
            <person name="Barry K."/>
            <person name="Miller A.N."/>
            <person name="Grigoriev I.V."/>
            <person name="Debuchy R."/>
            <person name="Gladieux P."/>
            <person name="Thoren M.H."/>
            <person name="Johannesson H."/>
        </authorList>
    </citation>
    <scope>NUCLEOTIDE SEQUENCE</scope>
    <source>
        <strain evidence="3">PSN309</strain>
    </source>
</reference>
<protein>
    <submittedName>
        <fullName evidence="3">Uncharacterized protein</fullName>
    </submittedName>
</protein>
<keyword evidence="4" id="KW-1185">Reference proteome</keyword>
<proteinExistence type="predicted"/>
<feature type="chain" id="PRO_5042982106" evidence="2">
    <location>
        <begin position="20"/>
        <end position="147"/>
    </location>
</feature>
<dbReference type="EMBL" id="MU864469">
    <property type="protein sequence ID" value="KAK4184903.1"/>
    <property type="molecule type" value="Genomic_DNA"/>
</dbReference>
<comment type="caution">
    <text evidence="3">The sequence shown here is derived from an EMBL/GenBank/DDBJ whole genome shotgun (WGS) entry which is preliminary data.</text>
</comment>
<sequence length="147" mass="15549">MRITYLLLAALAATSQALAAPDAAPVPQDEGGDDDAGFIRTRTRTRTRTPTRTLPRPTTLSSTSFTAPGTPVVTPSPSLTAKPSTTFSTSSTRGFMSEICPPLKCLSMGCQWEDCWWWCKNCPSPNPGLLGSTNITATAAAQAPDSK</sequence>
<evidence type="ECO:0000256" key="2">
    <source>
        <dbReference type="SAM" id="SignalP"/>
    </source>
</evidence>
<feature type="compositionally biased region" description="Low complexity" evidence="1">
    <location>
        <begin position="50"/>
        <end position="64"/>
    </location>
</feature>
<evidence type="ECO:0000313" key="4">
    <source>
        <dbReference type="Proteomes" id="UP001302126"/>
    </source>
</evidence>
<evidence type="ECO:0000313" key="3">
    <source>
        <dbReference type="EMBL" id="KAK4184903.1"/>
    </source>
</evidence>
<reference evidence="3" key="1">
    <citation type="journal article" date="2023" name="Mol. Phylogenet. Evol.">
        <title>Genome-scale phylogeny and comparative genomics of the fungal order Sordariales.</title>
        <authorList>
            <person name="Hensen N."/>
            <person name="Bonometti L."/>
            <person name="Westerberg I."/>
            <person name="Brannstrom I.O."/>
            <person name="Guillou S."/>
            <person name="Cros-Aarteil S."/>
            <person name="Calhoun S."/>
            <person name="Haridas S."/>
            <person name="Kuo A."/>
            <person name="Mondo S."/>
            <person name="Pangilinan J."/>
            <person name="Riley R."/>
            <person name="LaButti K."/>
            <person name="Andreopoulos B."/>
            <person name="Lipzen A."/>
            <person name="Chen C."/>
            <person name="Yan M."/>
            <person name="Daum C."/>
            <person name="Ng V."/>
            <person name="Clum A."/>
            <person name="Steindorff A."/>
            <person name="Ohm R.A."/>
            <person name="Martin F."/>
            <person name="Silar P."/>
            <person name="Natvig D.O."/>
            <person name="Lalanne C."/>
            <person name="Gautier V."/>
            <person name="Ament-Velasquez S.L."/>
            <person name="Kruys A."/>
            <person name="Hutchinson M.I."/>
            <person name="Powell A.J."/>
            <person name="Barry K."/>
            <person name="Miller A.N."/>
            <person name="Grigoriev I.V."/>
            <person name="Debuchy R."/>
            <person name="Gladieux P."/>
            <person name="Hiltunen Thoren M."/>
            <person name="Johannesson H."/>
        </authorList>
    </citation>
    <scope>NUCLEOTIDE SEQUENCE</scope>
    <source>
        <strain evidence="3">PSN309</strain>
    </source>
</reference>